<dbReference type="SUPFAM" id="SSF49363">
    <property type="entry name" value="Purple acid phosphatase, N-terminal domain"/>
    <property type="match status" value="1"/>
</dbReference>
<gene>
    <name evidence="4" type="ORF">SK3146_03122</name>
</gene>
<evidence type="ECO:0000259" key="2">
    <source>
        <dbReference type="Pfam" id="PF00149"/>
    </source>
</evidence>
<dbReference type="PANTHER" id="PTHR45867">
    <property type="entry name" value="PURPLE ACID PHOSPHATASE"/>
    <property type="match status" value="1"/>
</dbReference>
<dbReference type="InterPro" id="IPR015914">
    <property type="entry name" value="PAPs_N"/>
</dbReference>
<accession>A0ABY4RPI9</accession>
<name>A0ABY4RPI9_9BACL</name>
<dbReference type="InterPro" id="IPR029052">
    <property type="entry name" value="Metallo-depent_PP-like"/>
</dbReference>
<dbReference type="RefSeq" id="WP_249865882.1">
    <property type="nucleotide sequence ID" value="NZ_CP027059.1"/>
</dbReference>
<feature type="domain" description="Purple acid phosphatase N-terminal" evidence="3">
    <location>
        <begin position="43"/>
        <end position="144"/>
    </location>
</feature>
<dbReference type="Gene3D" id="2.60.40.380">
    <property type="entry name" value="Purple acid phosphatase-like, N-terminal"/>
    <property type="match status" value="1"/>
</dbReference>
<dbReference type="PANTHER" id="PTHR45867:SF3">
    <property type="entry name" value="ACID PHOSPHATASE TYPE 7"/>
    <property type="match status" value="1"/>
</dbReference>
<dbReference type="SUPFAM" id="SSF56300">
    <property type="entry name" value="Metallo-dependent phosphatases"/>
    <property type="match status" value="1"/>
</dbReference>
<evidence type="ECO:0000313" key="4">
    <source>
        <dbReference type="EMBL" id="UQZ83915.1"/>
    </source>
</evidence>
<dbReference type="InterPro" id="IPR003961">
    <property type="entry name" value="FN3_dom"/>
</dbReference>
<dbReference type="Proteomes" id="UP001057134">
    <property type="component" value="Chromosome"/>
</dbReference>
<evidence type="ECO:0000259" key="3">
    <source>
        <dbReference type="Pfam" id="PF16656"/>
    </source>
</evidence>
<dbReference type="Pfam" id="PF16656">
    <property type="entry name" value="Pur_ac_phosph_N"/>
    <property type="match status" value="1"/>
</dbReference>
<organism evidence="4 5">
    <name type="scientific">Paenibacillus konkukensis</name>
    <dbReference type="NCBI Taxonomy" id="2020716"/>
    <lineage>
        <taxon>Bacteria</taxon>
        <taxon>Bacillati</taxon>
        <taxon>Bacillota</taxon>
        <taxon>Bacilli</taxon>
        <taxon>Bacillales</taxon>
        <taxon>Paenibacillaceae</taxon>
        <taxon>Paenibacillus</taxon>
    </lineage>
</organism>
<proteinExistence type="predicted"/>
<keyword evidence="1" id="KW-0732">Signal</keyword>
<evidence type="ECO:0000256" key="1">
    <source>
        <dbReference type="ARBA" id="ARBA00022729"/>
    </source>
</evidence>
<dbReference type="InterPro" id="IPR004843">
    <property type="entry name" value="Calcineurin-like_PHP"/>
</dbReference>
<protein>
    <submittedName>
        <fullName evidence="4">Calcineurin-like phosphoesterase superfamily domain protein</fullName>
    </submittedName>
</protein>
<dbReference type="CDD" id="cd00063">
    <property type="entry name" value="FN3"/>
    <property type="match status" value="1"/>
</dbReference>
<sequence length="425" mass="46653">MPDKKSCLLWGLLIVCVAVFGGLELWKARGGSQGAAAGSPLEPKAIVTTFKTDAATSRAITWQTKDSQAASVVQWVKGGKADVTFEGKDVTAVKGTTDTVRNGSGEKQGVHKANITGLEPDTEYTYRVGSGESGGWSDPAVFRTAPADADEVTFLDVADSQGETEEDFAVWGQTLDKAFELFGDARFIVHNGDLTEQPEDAGAWDAFFGKAQAWLGRIPLMPVTGNHDEIDKNADAFVQHFNVPDNGAEGSIPGTTYSFDYGPVHIAVMNTESNVKAQAEWLRADLRGTNKEWLIVALHRGPYGGNQDEAIVKRWVPVFDEFGVDLVLQGHNHEYSRSYPLKGDAIVQPGEGTVYVVPNTAGPKLNKKKEDRFYHQVHFQNERQMFAGIRIQGDTLTYRAYDIDGRKLDEFELKHSGDKRRKPAE</sequence>
<keyword evidence="5" id="KW-1185">Reference proteome</keyword>
<reference evidence="4" key="2">
    <citation type="journal article" date="2021" name="J Anim Sci Technol">
        <title>Complete genome sequence of Paenibacillus konkukensis sp. nov. SK3146 as a potential probiotic strain.</title>
        <authorList>
            <person name="Jung H.I."/>
            <person name="Park S."/>
            <person name="Niu K.M."/>
            <person name="Lee S.W."/>
            <person name="Kothari D."/>
            <person name="Yi K.J."/>
            <person name="Kim S.K."/>
        </authorList>
    </citation>
    <scope>NUCLEOTIDE SEQUENCE</scope>
    <source>
        <strain evidence="4">SK3146</strain>
    </source>
</reference>
<dbReference type="Pfam" id="PF00149">
    <property type="entry name" value="Metallophos"/>
    <property type="match status" value="1"/>
</dbReference>
<dbReference type="Gene3D" id="3.60.21.10">
    <property type="match status" value="1"/>
</dbReference>
<evidence type="ECO:0000313" key="5">
    <source>
        <dbReference type="Proteomes" id="UP001057134"/>
    </source>
</evidence>
<dbReference type="EMBL" id="CP027059">
    <property type="protein sequence ID" value="UQZ83915.1"/>
    <property type="molecule type" value="Genomic_DNA"/>
</dbReference>
<dbReference type="InterPro" id="IPR008963">
    <property type="entry name" value="Purple_acid_Pase-like_N"/>
</dbReference>
<reference evidence="4" key="1">
    <citation type="submission" date="2018-02" db="EMBL/GenBank/DDBJ databases">
        <authorList>
            <person name="Kim S.-K."/>
            <person name="Jung H.-I."/>
            <person name="Lee S.-W."/>
        </authorList>
    </citation>
    <scope>NUCLEOTIDE SEQUENCE</scope>
    <source>
        <strain evidence="4">SK3146</strain>
    </source>
</reference>
<feature type="domain" description="Calcineurin-like phosphoesterase" evidence="2">
    <location>
        <begin position="177"/>
        <end position="335"/>
    </location>
</feature>